<dbReference type="InterPro" id="IPR051544">
    <property type="entry name" value="TPS_OM_transporter"/>
</dbReference>
<evidence type="ECO:0000256" key="3">
    <source>
        <dbReference type="ARBA" id="ARBA00023237"/>
    </source>
</evidence>
<dbReference type="InterPro" id="IPR013686">
    <property type="entry name" value="Polypept-transport_assoc_ShlB"/>
</dbReference>
<dbReference type="Pfam" id="PF08479">
    <property type="entry name" value="POTRA_2"/>
    <property type="match status" value="1"/>
</dbReference>
<accession>A0A3B1A8U2</accession>
<dbReference type="PANTHER" id="PTHR34597">
    <property type="entry name" value="SLR1661 PROTEIN"/>
    <property type="match status" value="1"/>
</dbReference>
<dbReference type="InterPro" id="IPR005565">
    <property type="entry name" value="Hemolysn_activator_HlyB_C"/>
</dbReference>
<evidence type="ECO:0000259" key="4">
    <source>
        <dbReference type="Pfam" id="PF03865"/>
    </source>
</evidence>
<sequence length="582" mass="66372">MDNFTKQMYLKKTILLLGLLSINTVIAAPQVDPSIIQENQDKQKIIEQEAQSRLENRPTIDSEKLIIKDISLLATGQCQLTKQIFTYGADVISQSKLNAIIQPYLNQCLDNKKITALVKNIQNWYLKAGYITTRTTIKKPQNSFTEKGNLELWVYEGLLGNFILNNNTAQDKSRIKTAFPVATGDVLNIHDLDQGLEQLNSLFSQKFKMQIKPSTRPGYSDIFLIELTRNTKKTQQLGLNYSNGGTKATGEDLYNLKYTKENLFNINDSTSLSIQKALPERNNKSESIRVSTRIPYGYWSFKLNYNSGNTLRTINSNTIAFRSISDNQTTQFSVNHVYSRSQKSKFELNSAIEFSDRKSFINDTLITVSSRQTASLNVGLLYTRYFNNSTLILSPSISKGGPLFGAIANTPNIKKNQAHAEYNMFKFYSYLRHQFLPHSRYQFTLQNSVNAQYSDQALYGEKQFVLGGEYSIRGFKENVMSSDNGISVRNDIILPIGQWLYPWLQKPVILPLNFKIHYDLGEGYPVVDGKRQSISGWGVGLEYNYKYLSLSYTVAAPIINPDVFQEKQNRISYLNLNLRYVF</sequence>
<protein>
    <recommendedName>
        <fullName evidence="8">POTRA domain-containing protein</fullName>
    </recommendedName>
</protein>
<dbReference type="PIRSF" id="PIRSF029745">
    <property type="entry name" value="FhaC"/>
    <property type="match status" value="1"/>
</dbReference>
<reference evidence="7" key="1">
    <citation type="submission" date="2018-06" db="EMBL/GenBank/DDBJ databases">
        <authorList>
            <person name="Zhirakovskaya E."/>
        </authorList>
    </citation>
    <scope>NUCLEOTIDE SEQUENCE</scope>
</reference>
<dbReference type="GO" id="GO:0098046">
    <property type="term" value="C:type V protein secretion system complex"/>
    <property type="evidence" value="ECO:0007669"/>
    <property type="project" value="TreeGrafter"/>
</dbReference>
<evidence type="ECO:0000256" key="1">
    <source>
        <dbReference type="ARBA" id="ARBA00022452"/>
    </source>
</evidence>
<dbReference type="InterPro" id="IPR027282">
    <property type="entry name" value="TPS"/>
</dbReference>
<feature type="domain" description="ShlB POTRA" evidence="6">
    <location>
        <begin position="162"/>
        <end position="213"/>
    </location>
</feature>
<evidence type="ECO:0000256" key="2">
    <source>
        <dbReference type="ARBA" id="ARBA00022692"/>
    </source>
</evidence>
<dbReference type="Pfam" id="PF17287">
    <property type="entry name" value="POTRA_3"/>
    <property type="match status" value="1"/>
</dbReference>
<keyword evidence="2" id="KW-0812">Transmembrane</keyword>
<keyword evidence="3" id="KW-0998">Cell outer membrane</keyword>
<dbReference type="AlphaFoldDB" id="A0A3B1A8U2"/>
<dbReference type="GO" id="GO:0046819">
    <property type="term" value="P:protein secretion by the type V secretion system"/>
    <property type="evidence" value="ECO:0007669"/>
    <property type="project" value="TreeGrafter"/>
</dbReference>
<dbReference type="InterPro" id="IPR035251">
    <property type="entry name" value="ShlB_POTRA"/>
</dbReference>
<keyword evidence="1" id="KW-0472">Membrane</keyword>
<dbReference type="PANTHER" id="PTHR34597:SF3">
    <property type="entry name" value="OUTER MEMBRANE TRANSPORTER CDIB"/>
    <property type="match status" value="1"/>
</dbReference>
<keyword evidence="1" id="KW-1134">Transmembrane beta strand</keyword>
<dbReference type="Pfam" id="PF03865">
    <property type="entry name" value="ShlB"/>
    <property type="match status" value="1"/>
</dbReference>
<name>A0A3B1A8U2_9ZZZZ</name>
<dbReference type="GO" id="GO:0008320">
    <property type="term" value="F:protein transmembrane transporter activity"/>
    <property type="evidence" value="ECO:0007669"/>
    <property type="project" value="TreeGrafter"/>
</dbReference>
<proteinExistence type="predicted"/>
<dbReference type="Gene3D" id="2.40.160.50">
    <property type="entry name" value="membrane protein fhac: a member of the omp85/tpsb transporter family"/>
    <property type="match status" value="1"/>
</dbReference>
<organism evidence="7">
    <name type="scientific">hydrothermal vent metagenome</name>
    <dbReference type="NCBI Taxonomy" id="652676"/>
    <lineage>
        <taxon>unclassified sequences</taxon>
        <taxon>metagenomes</taxon>
        <taxon>ecological metagenomes</taxon>
    </lineage>
</organism>
<evidence type="ECO:0008006" key="8">
    <source>
        <dbReference type="Google" id="ProtNLM"/>
    </source>
</evidence>
<gene>
    <name evidence="7" type="ORF">MNBD_GAMMA22-1268</name>
</gene>
<evidence type="ECO:0000259" key="5">
    <source>
        <dbReference type="Pfam" id="PF08479"/>
    </source>
</evidence>
<dbReference type="EMBL" id="UOFS01000026">
    <property type="protein sequence ID" value="VAW96252.1"/>
    <property type="molecule type" value="Genomic_DNA"/>
</dbReference>
<evidence type="ECO:0000259" key="6">
    <source>
        <dbReference type="Pfam" id="PF17287"/>
    </source>
</evidence>
<feature type="domain" description="Haemolysin activator HlyB C-terminal" evidence="4">
    <location>
        <begin position="225"/>
        <end position="542"/>
    </location>
</feature>
<evidence type="ECO:0000313" key="7">
    <source>
        <dbReference type="EMBL" id="VAW96252.1"/>
    </source>
</evidence>
<dbReference type="Gene3D" id="3.10.20.310">
    <property type="entry name" value="membrane protein fhac"/>
    <property type="match status" value="1"/>
</dbReference>
<feature type="domain" description="Polypeptide-transport-associated ShlB-type" evidence="5">
    <location>
        <begin position="82"/>
        <end position="157"/>
    </location>
</feature>